<evidence type="ECO:0000313" key="3">
    <source>
        <dbReference type="Proteomes" id="UP001157733"/>
    </source>
</evidence>
<feature type="transmembrane region" description="Helical" evidence="1">
    <location>
        <begin position="9"/>
        <end position="27"/>
    </location>
</feature>
<dbReference type="EMBL" id="OX336137">
    <property type="protein sequence ID" value="CAI2716955.1"/>
    <property type="molecule type" value="Genomic_DNA"/>
</dbReference>
<dbReference type="Proteomes" id="UP001157733">
    <property type="component" value="Chromosome"/>
</dbReference>
<organism evidence="2 3">
    <name type="scientific">Nitrospina watsonii</name>
    <dbReference type="NCBI Taxonomy" id="1323948"/>
    <lineage>
        <taxon>Bacteria</taxon>
        <taxon>Pseudomonadati</taxon>
        <taxon>Nitrospinota/Tectimicrobiota group</taxon>
        <taxon>Nitrospinota</taxon>
        <taxon>Nitrospinia</taxon>
        <taxon>Nitrospinales</taxon>
        <taxon>Nitrospinaceae</taxon>
        <taxon>Nitrospina</taxon>
    </lineage>
</organism>
<feature type="transmembrane region" description="Helical" evidence="1">
    <location>
        <begin position="73"/>
        <end position="92"/>
    </location>
</feature>
<gene>
    <name evidence="2" type="ORF">NSPWAT_0095</name>
</gene>
<reference evidence="2 3" key="1">
    <citation type="submission" date="2022-09" db="EMBL/GenBank/DDBJ databases">
        <authorList>
            <person name="Kop L."/>
        </authorList>
    </citation>
    <scope>NUCLEOTIDE SEQUENCE [LARGE SCALE GENOMIC DNA]</scope>
    <source>
        <strain evidence="2 3">347</strain>
    </source>
</reference>
<accession>A0ABM9HA16</accession>
<sequence>MPIIPHKVFYWTCPLPLILFGTFWWYVNQFEGWGQWAAAPMLIMPIAFSFLVSSWGVVLIVQERLRQQPVTNLVLGTLVGGSVVLLAMARWLQMEMTQSF</sequence>
<evidence type="ECO:0000313" key="2">
    <source>
        <dbReference type="EMBL" id="CAI2716955.1"/>
    </source>
</evidence>
<keyword evidence="3" id="KW-1185">Reference proteome</keyword>
<keyword evidence="1" id="KW-1133">Transmembrane helix</keyword>
<name>A0ABM9HA16_9BACT</name>
<evidence type="ECO:0000256" key="1">
    <source>
        <dbReference type="SAM" id="Phobius"/>
    </source>
</evidence>
<keyword evidence="1" id="KW-0812">Transmembrane</keyword>
<dbReference type="RefSeq" id="WP_282009935.1">
    <property type="nucleotide sequence ID" value="NZ_OX336137.1"/>
</dbReference>
<feature type="transmembrane region" description="Helical" evidence="1">
    <location>
        <begin position="39"/>
        <end position="61"/>
    </location>
</feature>
<protein>
    <submittedName>
        <fullName evidence="2">Uncharacterized protein</fullName>
    </submittedName>
</protein>
<keyword evidence="1" id="KW-0472">Membrane</keyword>
<proteinExistence type="predicted"/>